<sequence length="53" mass="6272">MVDSSWFLVRVMVAPTVNSELDDMFSETLFFCLSNHTTAHGEWYYYFFKSFCA</sequence>
<keyword evidence="2" id="KW-1185">Reference proteome</keyword>
<accession>A0ABN6EW57</accession>
<dbReference type="Proteomes" id="UP001053296">
    <property type="component" value="Chromosome"/>
</dbReference>
<evidence type="ECO:0000313" key="1">
    <source>
        <dbReference type="EMBL" id="BCS89702.1"/>
    </source>
</evidence>
<proteinExistence type="predicted"/>
<evidence type="ECO:0000313" key="2">
    <source>
        <dbReference type="Proteomes" id="UP001053296"/>
    </source>
</evidence>
<reference evidence="1" key="1">
    <citation type="journal article" date="2022" name="Arch. Microbiol.">
        <title>Pseudodesulfovibrio sediminis sp. nov., a mesophilic and neutrophilic sulfate-reducing bacterium isolated from sediment of a brackish lake.</title>
        <authorList>
            <person name="Takahashi A."/>
            <person name="Kojima H."/>
            <person name="Watanabe M."/>
            <person name="Fukui M."/>
        </authorList>
    </citation>
    <scope>NUCLEOTIDE SEQUENCE</scope>
    <source>
        <strain evidence="1">SF6</strain>
    </source>
</reference>
<organism evidence="1 2">
    <name type="scientific">Pseudodesulfovibrio sediminis</name>
    <dbReference type="NCBI Taxonomy" id="2810563"/>
    <lineage>
        <taxon>Bacteria</taxon>
        <taxon>Pseudomonadati</taxon>
        <taxon>Thermodesulfobacteriota</taxon>
        <taxon>Desulfovibrionia</taxon>
        <taxon>Desulfovibrionales</taxon>
        <taxon>Desulfovibrionaceae</taxon>
    </lineage>
</organism>
<name>A0ABN6EW57_9BACT</name>
<dbReference type="EMBL" id="AP024485">
    <property type="protein sequence ID" value="BCS89702.1"/>
    <property type="molecule type" value="Genomic_DNA"/>
</dbReference>
<gene>
    <name evidence="1" type="ORF">PSDVSF_29440</name>
</gene>
<protein>
    <submittedName>
        <fullName evidence="1">Uncharacterized protein</fullName>
    </submittedName>
</protein>